<evidence type="ECO:0008006" key="3">
    <source>
        <dbReference type="Google" id="ProtNLM"/>
    </source>
</evidence>
<comment type="caution">
    <text evidence="1">The sequence shown here is derived from an EMBL/GenBank/DDBJ whole genome shotgun (WGS) entry which is preliminary data.</text>
</comment>
<dbReference type="Proteomes" id="UP001172083">
    <property type="component" value="Unassembled WGS sequence"/>
</dbReference>
<protein>
    <recommendedName>
        <fullName evidence="3">DUF1080 domain-containing protein</fullName>
    </recommendedName>
</protein>
<dbReference type="EMBL" id="JAUJEB010000008">
    <property type="protein sequence ID" value="MDN5216148.1"/>
    <property type="molecule type" value="Genomic_DNA"/>
</dbReference>
<dbReference type="RefSeq" id="WP_346761486.1">
    <property type="nucleotide sequence ID" value="NZ_JAUJEB010000008.1"/>
</dbReference>
<name>A0ABT8LEE2_9BACT</name>
<sequence>MKTKNVFFILLFSLLIFQSNAFPAGEKDLIGTWNYKAEGAPPEYASGQIVIEKKDKVWNAHVLVNAQKFVSNQISVSGNKISFYIYIQGEQVKVQLVTDKKTLSGEAVSSNGTIPLTGKKAS</sequence>
<proteinExistence type="predicted"/>
<reference evidence="1" key="1">
    <citation type="submission" date="2023-06" db="EMBL/GenBank/DDBJ databases">
        <title>Genomic of Agaribacillus aureum.</title>
        <authorList>
            <person name="Wang G."/>
        </authorList>
    </citation>
    <scope>NUCLEOTIDE SEQUENCE</scope>
    <source>
        <strain evidence="1">BMA12</strain>
    </source>
</reference>
<evidence type="ECO:0000313" key="1">
    <source>
        <dbReference type="EMBL" id="MDN5216148.1"/>
    </source>
</evidence>
<evidence type="ECO:0000313" key="2">
    <source>
        <dbReference type="Proteomes" id="UP001172083"/>
    </source>
</evidence>
<keyword evidence="2" id="KW-1185">Reference proteome</keyword>
<accession>A0ABT8LEE2</accession>
<organism evidence="1 2">
    <name type="scientific">Agaribacillus aureus</name>
    <dbReference type="NCBI Taxonomy" id="3051825"/>
    <lineage>
        <taxon>Bacteria</taxon>
        <taxon>Pseudomonadati</taxon>
        <taxon>Bacteroidota</taxon>
        <taxon>Cytophagia</taxon>
        <taxon>Cytophagales</taxon>
        <taxon>Splendidivirgaceae</taxon>
        <taxon>Agaribacillus</taxon>
    </lineage>
</organism>
<gene>
    <name evidence="1" type="ORF">QQ020_29040</name>
</gene>